<dbReference type="InterPro" id="IPR036116">
    <property type="entry name" value="FN3_sf"/>
</dbReference>
<feature type="domain" description="Ig-like" evidence="5">
    <location>
        <begin position="907"/>
        <end position="999"/>
    </location>
</feature>
<dbReference type="FunFam" id="2.60.40.10:FF:000719">
    <property type="entry name" value="nephrin isoform X1"/>
    <property type="match status" value="1"/>
</dbReference>
<evidence type="ECO:0000259" key="6">
    <source>
        <dbReference type="PROSITE" id="PS50853"/>
    </source>
</evidence>
<dbReference type="PANTHER" id="PTHR10075:SF14">
    <property type="entry name" value="CELL ADHESION MOLECULE DSCAM2-RELATED"/>
    <property type="match status" value="1"/>
</dbReference>
<dbReference type="Gene3D" id="2.60.40.10">
    <property type="entry name" value="Immunoglobulins"/>
    <property type="match status" value="13"/>
</dbReference>
<feature type="domain" description="Fibronectin type-III" evidence="6">
    <location>
        <begin position="1008"/>
        <end position="1101"/>
    </location>
</feature>
<organism evidence="7 8">
    <name type="scientific">Galendromus occidentalis</name>
    <name type="common">western predatory mite</name>
    <dbReference type="NCBI Taxonomy" id="34638"/>
    <lineage>
        <taxon>Eukaryota</taxon>
        <taxon>Metazoa</taxon>
        <taxon>Ecdysozoa</taxon>
        <taxon>Arthropoda</taxon>
        <taxon>Chelicerata</taxon>
        <taxon>Arachnida</taxon>
        <taxon>Acari</taxon>
        <taxon>Parasitiformes</taxon>
        <taxon>Mesostigmata</taxon>
        <taxon>Gamasina</taxon>
        <taxon>Phytoseioidea</taxon>
        <taxon>Phytoseiidae</taxon>
        <taxon>Typhlodrominae</taxon>
        <taxon>Galendromus</taxon>
    </lineage>
</organism>
<accession>A0AAJ7WIU0</accession>
<dbReference type="PROSITE" id="PS50835">
    <property type="entry name" value="IG_LIKE"/>
    <property type="match status" value="9"/>
</dbReference>
<feature type="chain" id="PRO_5042505620" evidence="4">
    <location>
        <begin position="20"/>
        <end position="1491"/>
    </location>
</feature>
<dbReference type="InterPro" id="IPR007110">
    <property type="entry name" value="Ig-like_dom"/>
</dbReference>
<keyword evidence="3" id="KW-0472">Membrane</keyword>
<dbReference type="FunFam" id="2.60.40.10:FF:000028">
    <property type="entry name" value="Neuronal cell adhesion molecule"/>
    <property type="match status" value="1"/>
</dbReference>
<gene>
    <name evidence="8" type="primary">LOC100905797</name>
</gene>
<dbReference type="CDD" id="cd00063">
    <property type="entry name" value="FN3"/>
    <property type="match status" value="3"/>
</dbReference>
<dbReference type="SMART" id="SM00408">
    <property type="entry name" value="IGc2"/>
    <property type="match status" value="11"/>
</dbReference>
<feature type="domain" description="Ig-like" evidence="5">
    <location>
        <begin position="495"/>
        <end position="573"/>
    </location>
</feature>
<dbReference type="InterPro" id="IPR003599">
    <property type="entry name" value="Ig_sub"/>
</dbReference>
<keyword evidence="4" id="KW-0732">Signal</keyword>
<dbReference type="InterPro" id="IPR013098">
    <property type="entry name" value="Ig_I-set"/>
</dbReference>
<feature type="domain" description="Ig-like" evidence="5">
    <location>
        <begin position="114"/>
        <end position="284"/>
    </location>
</feature>
<dbReference type="SUPFAM" id="SSF49265">
    <property type="entry name" value="Fibronectin type III"/>
    <property type="match status" value="2"/>
</dbReference>
<keyword evidence="3" id="KW-0812">Transmembrane</keyword>
<feature type="domain" description="Ig-like" evidence="5">
    <location>
        <begin position="752"/>
        <end position="840"/>
    </location>
</feature>
<feature type="domain" description="Ig-like" evidence="5">
    <location>
        <begin position="289"/>
        <end position="370"/>
    </location>
</feature>
<dbReference type="GO" id="GO:0070593">
    <property type="term" value="P:dendrite self-avoidance"/>
    <property type="evidence" value="ECO:0007669"/>
    <property type="project" value="TreeGrafter"/>
</dbReference>
<dbReference type="PROSITE" id="PS50853">
    <property type="entry name" value="FN3"/>
    <property type="match status" value="3"/>
</dbReference>
<feature type="signal peptide" evidence="4">
    <location>
        <begin position="1"/>
        <end position="19"/>
    </location>
</feature>
<feature type="transmembrane region" description="Helical" evidence="3">
    <location>
        <begin position="1320"/>
        <end position="1348"/>
    </location>
</feature>
<evidence type="ECO:0000256" key="2">
    <source>
        <dbReference type="ARBA" id="ARBA00023319"/>
    </source>
</evidence>
<evidence type="ECO:0000259" key="5">
    <source>
        <dbReference type="PROSITE" id="PS50835"/>
    </source>
</evidence>
<dbReference type="SMART" id="SM00060">
    <property type="entry name" value="FN3"/>
    <property type="match status" value="3"/>
</dbReference>
<feature type="domain" description="Ig-like" evidence="5">
    <location>
        <begin position="403"/>
        <end position="490"/>
    </location>
</feature>
<dbReference type="GO" id="GO:0098632">
    <property type="term" value="F:cell-cell adhesion mediator activity"/>
    <property type="evidence" value="ECO:0007669"/>
    <property type="project" value="TreeGrafter"/>
</dbReference>
<dbReference type="KEGG" id="goe:100905797"/>
<evidence type="ECO:0000313" key="7">
    <source>
        <dbReference type="Proteomes" id="UP000694867"/>
    </source>
</evidence>
<dbReference type="SUPFAM" id="SSF48726">
    <property type="entry name" value="Immunoglobulin"/>
    <property type="match status" value="9"/>
</dbReference>
<sequence>MWWFSIPFIILYSTQFSRAGVPSISPFGFPDRNEVGSEVKATCISNGAKTLTLYKDGSLLRSGVDGVEIKRIEGILVLAIGSVDVRNIGNYTCQAENTDGVNSVSAFLNVAAPPRWISKPLGKIIVSTATEQGLLCEASGHPRPHVSWIYNGIVIHRGVHLPFGKKVKRQPGAYICVAENQHGNISQVAHVSIQKKPSITPFGFPDRTSAGSLIKIFCYSSDAERLLWLKDGTPLQDGSEGVELKTFEDSLILIISRVQPENSGNYTCIAENRDGQSSHSAALFVPSAPEWKKRPPDRKIVSSKESVGIQCEASGYPQPVVEWLKDGQRFRTGIQIELQFDAHSQRSVAGTYSCIASNDYGRIQHDVQVSIEFLDADLSRDMSCGMEYLMLVVAVEVVYAGKPVITPFGFPETSAVGSVVKATCFSSNADTSMWLKDGTELRSGTDGVEIENFKGVLLLSVGSVQPEHSGNYTCRARNRDGYSSWTAALIVPSIPRWKRRPPDRVILSAANASEIRCEASGYPPPQITWLRDGDAFQDGDTLLLGRIDGSARGTYACIASNANGRIAQEIAVSVQSVPSISPFVFPEKNSVGSLIKVTCFSAQAQSLTWFKDGRRLVSGIGGVDLKDVEGVLLLVIQNVQPENSGNYTCVARNQHGTANYSALLNVTAPPKFRNILKDRTITSPDEFSLECDAYGFPEPEITWRKDGKILKRSRLLTFGGDLRSPAGRYSCSATNEYGSIEQSFTISVSTPPTVAPFSFPSDVPVGTKIKVMCSSLEESSLSWRKDGQNIQNGIDPSIRLQHVQDVLLLFITEVRLKHVGNYTCSARNRLGVSEFSAFLSVASPPVWKVKPSDLNASKIGQVAVCEAEGYPPPQVVWLRNGGTYTCNAKNRYGSLSHDVEISMTLPPKFEEKHSVVTARKGENVKLTCEPQGDTPLHIKWSKGNRIINKKPNDRHEIYETYQDQSMKSELFISNTDRNDGAIYTCLAENEHGHDERTIKLLIIEVPQPPRDIKVPETWSRSASISWTPPYSGNSPITKYTVQYWRVSTSHRLEEMEVKGTQNSVLLQDLKPGIAYQVSIVADNAVGSSQPSSAINFTTSEEEPSAAPTDFHVEPKGPHTIRVSWKPPPRDEWNGELRGYYIGYKPSGHGPYSFKTADYKENSTNEFFLTGLQKGTEYSVVAKASNGAGVGIQTHDLHVKTLDGDIPPPPRVFVGATGTSSITVQWVQQYQSNIRSYIVFYRPDSDLNLGWREVQLDNRASQFTLQQLLSGTLYQIYVSATNDFGIGDPSEIISTRTQKSFSSDVSKILTNAIFGDANSPAYLNMFVLIPVLASLVTIVVVIIVTWVCLHRIKARHARSMLAGQAIPMDPKTYMTIARSRMASMDGNCDPPMQTVVRTLPVGCAAQTLDGKQLVGPQQTPKQIPQPEYGQRYVDIQQPPPLPPDHPVGPPPNLIQLDDIEALKRQNVNEEMKTFLMNHNGLPGLQIQQAQQV</sequence>
<dbReference type="GO" id="GO:0030424">
    <property type="term" value="C:axon"/>
    <property type="evidence" value="ECO:0007669"/>
    <property type="project" value="TreeGrafter"/>
</dbReference>
<proteinExistence type="predicted"/>
<protein>
    <submittedName>
        <fullName evidence="8">Down syndrome cell adhesion molecule-like protein 1 homolog</fullName>
    </submittedName>
</protein>
<dbReference type="PRINTS" id="PR00014">
    <property type="entry name" value="FNTYPEIII"/>
</dbReference>
<name>A0AAJ7WIU0_9ACAR</name>
<dbReference type="InterPro" id="IPR013783">
    <property type="entry name" value="Ig-like_fold"/>
</dbReference>
<dbReference type="Proteomes" id="UP000694867">
    <property type="component" value="Unplaced"/>
</dbReference>
<evidence type="ECO:0000256" key="4">
    <source>
        <dbReference type="SAM" id="SignalP"/>
    </source>
</evidence>
<keyword evidence="2" id="KW-0393">Immunoglobulin domain</keyword>
<dbReference type="InterPro" id="IPR003961">
    <property type="entry name" value="FN3_dom"/>
</dbReference>
<keyword evidence="7" id="KW-1185">Reference proteome</keyword>
<dbReference type="InterPro" id="IPR036179">
    <property type="entry name" value="Ig-like_dom_sf"/>
</dbReference>
<dbReference type="PANTHER" id="PTHR10075">
    <property type="entry name" value="BASIGIN RELATED"/>
    <property type="match status" value="1"/>
</dbReference>
<feature type="domain" description="Ig-like" evidence="5">
    <location>
        <begin position="578"/>
        <end position="667"/>
    </location>
</feature>
<evidence type="ECO:0000313" key="8">
    <source>
        <dbReference type="RefSeq" id="XP_028968432.1"/>
    </source>
</evidence>
<keyword evidence="3" id="KW-1133">Transmembrane helix</keyword>
<keyword evidence="1" id="KW-0677">Repeat</keyword>
<feature type="domain" description="Fibronectin type-III" evidence="6">
    <location>
        <begin position="1207"/>
        <end position="1299"/>
    </location>
</feature>
<dbReference type="CDD" id="cd00096">
    <property type="entry name" value="Ig"/>
    <property type="match status" value="2"/>
</dbReference>
<feature type="domain" description="Ig-like" evidence="5">
    <location>
        <begin position="844"/>
        <end position="902"/>
    </location>
</feature>
<reference evidence="8" key="1">
    <citation type="submission" date="2025-08" db="UniProtKB">
        <authorList>
            <consortium name="RefSeq"/>
        </authorList>
    </citation>
    <scope>IDENTIFICATION</scope>
</reference>
<evidence type="ECO:0000256" key="3">
    <source>
        <dbReference type="SAM" id="Phobius"/>
    </source>
</evidence>
<dbReference type="GO" id="GO:0007156">
    <property type="term" value="P:homophilic cell adhesion via plasma membrane adhesion molecules"/>
    <property type="evidence" value="ECO:0007669"/>
    <property type="project" value="TreeGrafter"/>
</dbReference>
<dbReference type="SMART" id="SM00409">
    <property type="entry name" value="IG"/>
    <property type="match status" value="10"/>
</dbReference>
<dbReference type="GO" id="GO:0005886">
    <property type="term" value="C:plasma membrane"/>
    <property type="evidence" value="ECO:0007669"/>
    <property type="project" value="TreeGrafter"/>
</dbReference>
<evidence type="ECO:0000256" key="1">
    <source>
        <dbReference type="ARBA" id="ARBA00022737"/>
    </source>
</evidence>
<dbReference type="Pfam" id="PF00041">
    <property type="entry name" value="fn3"/>
    <property type="match status" value="3"/>
</dbReference>
<dbReference type="InterPro" id="IPR003598">
    <property type="entry name" value="Ig_sub2"/>
</dbReference>
<dbReference type="RefSeq" id="XP_028968432.1">
    <property type="nucleotide sequence ID" value="XM_029112599.1"/>
</dbReference>
<dbReference type="Pfam" id="PF07679">
    <property type="entry name" value="I-set"/>
    <property type="match status" value="5"/>
</dbReference>
<feature type="domain" description="Ig-like" evidence="5">
    <location>
        <begin position="670"/>
        <end position="747"/>
    </location>
</feature>
<dbReference type="Pfam" id="PF13927">
    <property type="entry name" value="Ig_3"/>
    <property type="match status" value="3"/>
</dbReference>
<dbReference type="GO" id="GO:0007411">
    <property type="term" value="P:axon guidance"/>
    <property type="evidence" value="ECO:0007669"/>
    <property type="project" value="TreeGrafter"/>
</dbReference>
<feature type="domain" description="Fibronectin type-III" evidence="6">
    <location>
        <begin position="1106"/>
        <end position="1203"/>
    </location>
</feature>
<dbReference type="GeneID" id="100905797"/>